<organism evidence="2">
    <name type="scientific">Tupanvirus deep ocean</name>
    <dbReference type="NCBI Taxonomy" id="2126984"/>
    <lineage>
        <taxon>Viruses</taxon>
        <taxon>Varidnaviria</taxon>
        <taxon>Bamfordvirae</taxon>
        <taxon>Nucleocytoviricota</taxon>
        <taxon>Megaviricetes</taxon>
        <taxon>Imitervirales</taxon>
        <taxon>Mimiviridae</taxon>
        <taxon>Megamimivirinae</taxon>
        <taxon>Tupanvirus</taxon>
        <taxon>Tupanvirus altamarinense</taxon>
    </lineage>
</organism>
<dbReference type="GeneID" id="80517292"/>
<dbReference type="RefSeq" id="YP_010780601.1">
    <property type="nucleotide sequence ID" value="NC_075038.1"/>
</dbReference>
<protein>
    <submittedName>
        <fullName evidence="2">Putative ORFan</fullName>
    </submittedName>
</protein>
<dbReference type="KEGG" id="vg:80517292"/>
<reference evidence="2" key="2">
    <citation type="journal article" date="2018" name="Nat. Commun.">
        <title>Tailed giant Tupanvirus possesses the most complete translational apparatus of the known virosphere.</title>
        <authorList>
            <person name="Abrahao J."/>
            <person name="Silva L."/>
            <person name="Silva L.S."/>
            <person name="Khalil J.Y.B."/>
            <person name="Rodrigues R."/>
            <person name="Arantes T."/>
            <person name="Assis F."/>
            <person name="Boratto P."/>
            <person name="Andrade M."/>
            <person name="Kroon E.G."/>
            <person name="Ribeiro B."/>
            <person name="Bergier I."/>
            <person name="Seligmann H."/>
            <person name="Ghigo E."/>
            <person name="Colson P."/>
            <person name="Levasseur A."/>
            <person name="Kroemer G."/>
            <person name="Raoult D."/>
            <person name="La Scola B."/>
        </authorList>
    </citation>
    <scope>NUCLEOTIDE SEQUENCE [LARGE SCALE GENOMIC DNA]</scope>
    <source>
        <strain evidence="2">Deep ocean</strain>
    </source>
</reference>
<accession>A0A6N1NPX7</accession>
<evidence type="ECO:0000256" key="1">
    <source>
        <dbReference type="SAM" id="Coils"/>
    </source>
</evidence>
<keyword evidence="1" id="KW-0175">Coiled coil</keyword>
<name>A0A6N1NPX7_9VIRU</name>
<sequence length="278" mass="33016">MEKDNTIDLARKESIRILRTNSAYSFGQLKVKANTHSNNGVIEVWFWMWARYYTYTNKCFFISVSQGLAEYEIKVSPSDLAYQCNMINHDLVDTDNPVHIAFIKDMANYYNIKLEIYIGTFQDDEWYTTPDPSTCIGRPLDTSTKIIRILNKGAHFELLTSLEHGFIDDFTHETYEAIILDQHQEMKRLETHLTDLRLAEQLRKEDERLLLEQMRWEEERLFHEEQEKLRRAEEERFKKRQEMDDLVLALKLTEEEQQSAAMFDADIELARKLNTQDI</sequence>
<reference evidence="2" key="1">
    <citation type="submission" date="2017-06" db="EMBL/GenBank/DDBJ databases">
        <authorList>
            <person name="Assis F.L."/>
            <person name="Abrahao J.S."/>
            <person name="Silva L."/>
            <person name="Khalil J.B."/>
            <person name="Rodrigues R."/>
            <person name="Silva L.S."/>
            <person name="Boratto P."/>
            <person name="Andrade M."/>
            <person name="Kroon E.G."/>
            <person name="Ribeiro B."/>
            <person name="Bergier I."/>
            <person name="Seligmann H."/>
            <person name="Ghigo E."/>
            <person name="Colson P."/>
            <person name="Levasseur A."/>
            <person name="Raoult D."/>
            <person name="Scola B.L."/>
        </authorList>
    </citation>
    <scope>NUCLEOTIDE SEQUENCE</scope>
    <source>
        <strain evidence="2">Deep ocean</strain>
    </source>
</reference>
<evidence type="ECO:0000313" key="2">
    <source>
        <dbReference type="EMBL" id="QKU33988.1"/>
    </source>
</evidence>
<feature type="coiled-coil region" evidence="1">
    <location>
        <begin position="199"/>
        <end position="249"/>
    </location>
</feature>
<proteinExistence type="predicted"/>
<dbReference type="EMBL" id="MF405918">
    <property type="protein sequence ID" value="QKU33988.1"/>
    <property type="molecule type" value="Genomic_DNA"/>
</dbReference>